<evidence type="ECO:0000256" key="1">
    <source>
        <dbReference type="SAM" id="MobiDB-lite"/>
    </source>
</evidence>
<feature type="compositionally biased region" description="Gly residues" evidence="1">
    <location>
        <begin position="127"/>
        <end position="137"/>
    </location>
</feature>
<feature type="compositionally biased region" description="Basic and acidic residues" evidence="1">
    <location>
        <begin position="276"/>
        <end position="297"/>
    </location>
</feature>
<feature type="compositionally biased region" description="Basic residues" evidence="1">
    <location>
        <begin position="255"/>
        <end position="266"/>
    </location>
</feature>
<feature type="compositionally biased region" description="Low complexity" evidence="1">
    <location>
        <begin position="245"/>
        <end position="254"/>
    </location>
</feature>
<feature type="region of interest" description="Disordered" evidence="1">
    <location>
        <begin position="62"/>
        <end position="83"/>
    </location>
</feature>
<dbReference type="AlphaFoldDB" id="A0A1X6PK96"/>
<gene>
    <name evidence="2" type="ORF">BU14_0023s0076</name>
</gene>
<sequence length="342" mass="34310">MFVPLSAADGLVAGVTVDEVLVDRLGAELPGSLFHAPTSRWVFDVAGGALLTASAVGDRAQVTWTGRPPRGGARDGGGAAGGAEADVAVAEREAAFDWRVVSWQRPRWRGDGVLAADPVSMLLHPTTGGGGGGGGGAAPPRAPPPAVGGDPLGAWHRFMDRLVGWFGNASIAAVGGGAFPRAGVPPTAPAPAHGAPVTTVSHTEASSYCVVRRLGAVALGATPVRAVRLRLPPPANRDGGGGGDAAAPTDGAARGARRRPVRRRRGPIPVDTVDDPVVRDRVLRNRESARRSNERRRAATAAARSATASATTTAAAASVVAARVGAAAPRGGGAAALGPPRP</sequence>
<reference evidence="2 3" key="1">
    <citation type="submission" date="2017-03" db="EMBL/GenBank/DDBJ databases">
        <title>WGS assembly of Porphyra umbilicalis.</title>
        <authorList>
            <person name="Brawley S.H."/>
            <person name="Blouin N.A."/>
            <person name="Ficko-Blean E."/>
            <person name="Wheeler G.L."/>
            <person name="Lohr M."/>
            <person name="Goodson H.V."/>
            <person name="Jenkins J.W."/>
            <person name="Blaby-Haas C.E."/>
            <person name="Helliwell K.E."/>
            <person name="Chan C."/>
            <person name="Marriage T."/>
            <person name="Bhattacharya D."/>
            <person name="Klein A.S."/>
            <person name="Badis Y."/>
            <person name="Brodie J."/>
            <person name="Cao Y."/>
            <person name="Collen J."/>
            <person name="Dittami S.M."/>
            <person name="Gachon C.M."/>
            <person name="Green B.R."/>
            <person name="Karpowicz S."/>
            <person name="Kim J.W."/>
            <person name="Kudahl U."/>
            <person name="Lin S."/>
            <person name="Michel G."/>
            <person name="Mittag M."/>
            <person name="Olson B.J."/>
            <person name="Pangilinan J."/>
            <person name="Peng Y."/>
            <person name="Qiu H."/>
            <person name="Shu S."/>
            <person name="Singer J.T."/>
            <person name="Smith A.G."/>
            <person name="Sprecher B.N."/>
            <person name="Wagner V."/>
            <person name="Wang W."/>
            <person name="Wang Z.-Y."/>
            <person name="Yan J."/>
            <person name="Yarish C."/>
            <person name="Zoeuner-Riek S."/>
            <person name="Zhuang Y."/>
            <person name="Zou Y."/>
            <person name="Lindquist E.A."/>
            <person name="Grimwood J."/>
            <person name="Barry K."/>
            <person name="Rokhsar D.S."/>
            <person name="Schmutz J."/>
            <person name="Stiller J.W."/>
            <person name="Grossman A.R."/>
            <person name="Prochnik S.E."/>
        </authorList>
    </citation>
    <scope>NUCLEOTIDE SEQUENCE [LARGE SCALE GENOMIC DNA]</scope>
    <source>
        <strain evidence="2">4086291</strain>
    </source>
</reference>
<proteinExistence type="predicted"/>
<evidence type="ECO:0000313" key="3">
    <source>
        <dbReference type="Proteomes" id="UP000218209"/>
    </source>
</evidence>
<accession>A0A1X6PK96</accession>
<keyword evidence="3" id="KW-1185">Reference proteome</keyword>
<name>A0A1X6PK96_PORUM</name>
<feature type="compositionally biased region" description="Low complexity" evidence="1">
    <location>
        <begin position="299"/>
        <end position="317"/>
    </location>
</feature>
<evidence type="ECO:0008006" key="4">
    <source>
        <dbReference type="Google" id="ProtNLM"/>
    </source>
</evidence>
<organism evidence="2 3">
    <name type="scientific">Porphyra umbilicalis</name>
    <name type="common">Purple laver</name>
    <name type="synonym">Red alga</name>
    <dbReference type="NCBI Taxonomy" id="2786"/>
    <lineage>
        <taxon>Eukaryota</taxon>
        <taxon>Rhodophyta</taxon>
        <taxon>Bangiophyceae</taxon>
        <taxon>Bangiales</taxon>
        <taxon>Bangiaceae</taxon>
        <taxon>Porphyra</taxon>
    </lineage>
</organism>
<feature type="region of interest" description="Disordered" evidence="1">
    <location>
        <begin position="125"/>
        <end position="149"/>
    </location>
</feature>
<protein>
    <recommendedName>
        <fullName evidence="4">BZIP domain-containing protein</fullName>
    </recommendedName>
</protein>
<dbReference type="Proteomes" id="UP000218209">
    <property type="component" value="Unassembled WGS sequence"/>
</dbReference>
<dbReference type="EMBL" id="KV918764">
    <property type="protein sequence ID" value="OSX81272.1"/>
    <property type="molecule type" value="Genomic_DNA"/>
</dbReference>
<feature type="region of interest" description="Disordered" evidence="1">
    <location>
        <begin position="230"/>
        <end position="317"/>
    </location>
</feature>
<evidence type="ECO:0000313" key="2">
    <source>
        <dbReference type="EMBL" id="OSX81272.1"/>
    </source>
</evidence>